<dbReference type="GO" id="GO:0020037">
    <property type="term" value="F:heme binding"/>
    <property type="evidence" value="ECO:0007669"/>
    <property type="project" value="InterPro"/>
</dbReference>
<dbReference type="InterPro" id="IPR002403">
    <property type="entry name" value="Cyt_P450_E_grp-IV"/>
</dbReference>
<evidence type="ECO:0000256" key="1">
    <source>
        <dbReference type="ARBA" id="ARBA00001971"/>
    </source>
</evidence>
<dbReference type="GO" id="GO:0016705">
    <property type="term" value="F:oxidoreductase activity, acting on paired donors, with incorporation or reduction of molecular oxygen"/>
    <property type="evidence" value="ECO:0007669"/>
    <property type="project" value="InterPro"/>
</dbReference>
<dbReference type="Pfam" id="PF00067">
    <property type="entry name" value="p450"/>
    <property type="match status" value="1"/>
</dbReference>
<dbReference type="InterPro" id="IPR036396">
    <property type="entry name" value="Cyt_P450_sf"/>
</dbReference>
<comment type="cofactor">
    <cofactor evidence="1 6">
        <name>heme</name>
        <dbReference type="ChEBI" id="CHEBI:30413"/>
    </cofactor>
</comment>
<accession>A0A8H3EN05</accession>
<name>A0A8H3EN05_9LECA</name>
<dbReference type="PRINTS" id="PR00465">
    <property type="entry name" value="EP450IV"/>
</dbReference>
<dbReference type="PANTHER" id="PTHR46206">
    <property type="entry name" value="CYTOCHROME P450"/>
    <property type="match status" value="1"/>
</dbReference>
<proteinExistence type="inferred from homology"/>
<sequence>MENNLNKNMGTVFPEVRDEVGVVLPLEFPDCKGLRLCASRAKSFDQSKEIDWLAVQVCPKVLRLVSRVNGKIFVGSGLHQNEEWIKISCNYTRSIFLSSAKLRFFHPWLRPVVQYFVPELRQRKIREEGGDYKKPNDAIEWLRDLVPEPDKNDPHFHGISQLGIGAVSEISSVLEESGGQWTLESMVKLKKLDSFIQETLRYSGDLTATFQRKALRPITLSDGTQTPCGTFTFSPANAIGFDPNIYPEANIFDGLRFYNLRQASLEDENKYQLTSVTNTQMQSGAGRHSCPVRWFASHQIKLVLAAVVDRYELRPKDGERRPKSFLFQTNQLPDPKAKILFKRNKKRGING</sequence>
<evidence type="ECO:0000256" key="3">
    <source>
        <dbReference type="ARBA" id="ARBA00022723"/>
    </source>
</evidence>
<dbReference type="AlphaFoldDB" id="A0A8H3EN05"/>
<comment type="similarity">
    <text evidence="2">Belongs to the cytochrome P450 family.</text>
</comment>
<keyword evidence="3 6" id="KW-0479">Metal-binding</keyword>
<feature type="binding site" description="axial binding residue" evidence="6">
    <location>
        <position position="290"/>
    </location>
    <ligand>
        <name>heme</name>
        <dbReference type="ChEBI" id="CHEBI:30413"/>
    </ligand>
    <ligandPart>
        <name>Fe</name>
        <dbReference type="ChEBI" id="CHEBI:18248"/>
    </ligandPart>
</feature>
<protein>
    <recommendedName>
        <fullName evidence="9">Cytochrome P450</fullName>
    </recommendedName>
</protein>
<keyword evidence="6" id="KW-0349">Heme</keyword>
<evidence type="ECO:0000256" key="4">
    <source>
        <dbReference type="ARBA" id="ARBA00023002"/>
    </source>
</evidence>
<dbReference type="GO" id="GO:0004497">
    <property type="term" value="F:monooxygenase activity"/>
    <property type="evidence" value="ECO:0007669"/>
    <property type="project" value="UniProtKB-KW"/>
</dbReference>
<dbReference type="Proteomes" id="UP000664534">
    <property type="component" value="Unassembled WGS sequence"/>
</dbReference>
<evidence type="ECO:0000256" key="5">
    <source>
        <dbReference type="ARBA" id="ARBA00023004"/>
    </source>
</evidence>
<evidence type="ECO:0008006" key="9">
    <source>
        <dbReference type="Google" id="ProtNLM"/>
    </source>
</evidence>
<dbReference type="GO" id="GO:0005506">
    <property type="term" value="F:iron ion binding"/>
    <property type="evidence" value="ECO:0007669"/>
    <property type="project" value="InterPro"/>
</dbReference>
<evidence type="ECO:0000313" key="8">
    <source>
        <dbReference type="Proteomes" id="UP000664534"/>
    </source>
</evidence>
<dbReference type="EMBL" id="CAJPDT010000005">
    <property type="protein sequence ID" value="CAF9908907.1"/>
    <property type="molecule type" value="Genomic_DNA"/>
</dbReference>
<gene>
    <name evidence="7" type="ORF">IMSHALPRED_007534</name>
</gene>
<keyword evidence="8" id="KW-1185">Reference proteome</keyword>
<dbReference type="SUPFAM" id="SSF48264">
    <property type="entry name" value="Cytochrome P450"/>
    <property type="match status" value="1"/>
</dbReference>
<dbReference type="InterPro" id="IPR001128">
    <property type="entry name" value="Cyt_P450"/>
</dbReference>
<evidence type="ECO:0000313" key="7">
    <source>
        <dbReference type="EMBL" id="CAF9908907.1"/>
    </source>
</evidence>
<evidence type="ECO:0000256" key="2">
    <source>
        <dbReference type="ARBA" id="ARBA00010617"/>
    </source>
</evidence>
<comment type="caution">
    <text evidence="7">The sequence shown here is derived from an EMBL/GenBank/DDBJ whole genome shotgun (WGS) entry which is preliminary data.</text>
</comment>
<keyword evidence="4" id="KW-0560">Oxidoreductase</keyword>
<reference evidence="7" key="1">
    <citation type="submission" date="2021-03" db="EMBL/GenBank/DDBJ databases">
        <authorList>
            <person name="Tagirdzhanova G."/>
        </authorList>
    </citation>
    <scope>NUCLEOTIDE SEQUENCE</scope>
</reference>
<organism evidence="7 8">
    <name type="scientific">Imshaugia aleurites</name>
    <dbReference type="NCBI Taxonomy" id="172621"/>
    <lineage>
        <taxon>Eukaryota</taxon>
        <taxon>Fungi</taxon>
        <taxon>Dikarya</taxon>
        <taxon>Ascomycota</taxon>
        <taxon>Pezizomycotina</taxon>
        <taxon>Lecanoromycetes</taxon>
        <taxon>OSLEUM clade</taxon>
        <taxon>Lecanoromycetidae</taxon>
        <taxon>Lecanorales</taxon>
        <taxon>Lecanorineae</taxon>
        <taxon>Parmeliaceae</taxon>
        <taxon>Imshaugia</taxon>
    </lineage>
</organism>
<dbReference type="Gene3D" id="1.10.630.10">
    <property type="entry name" value="Cytochrome P450"/>
    <property type="match status" value="1"/>
</dbReference>
<dbReference type="OrthoDB" id="1844152at2759"/>
<keyword evidence="5 6" id="KW-0408">Iron</keyword>
<dbReference type="CDD" id="cd11041">
    <property type="entry name" value="CYP503A1-like"/>
    <property type="match status" value="1"/>
</dbReference>
<evidence type="ECO:0000256" key="6">
    <source>
        <dbReference type="PIRSR" id="PIRSR602403-1"/>
    </source>
</evidence>